<dbReference type="EMBL" id="JAVREI010000001">
    <property type="protein sequence ID" value="MDT0275078.1"/>
    <property type="molecule type" value="Genomic_DNA"/>
</dbReference>
<keyword evidence="1" id="KW-0732">Signal</keyword>
<reference evidence="3" key="1">
    <citation type="submission" date="2023-07" db="EMBL/GenBank/DDBJ databases">
        <title>30 novel species of actinomycetes from the DSMZ collection.</title>
        <authorList>
            <person name="Nouioui I."/>
        </authorList>
    </citation>
    <scope>NUCLEOTIDE SEQUENCE [LARGE SCALE GENOMIC DNA]</scope>
    <source>
        <strain evidence="3">DSM 46792</strain>
    </source>
</reference>
<feature type="signal peptide" evidence="1">
    <location>
        <begin position="1"/>
        <end position="26"/>
    </location>
</feature>
<evidence type="ECO:0000256" key="1">
    <source>
        <dbReference type="SAM" id="SignalP"/>
    </source>
</evidence>
<proteinExistence type="predicted"/>
<organism evidence="2 3">
    <name type="scientific">Blastococcus goldschmidtiae</name>
    <dbReference type="NCBI Taxonomy" id="3075546"/>
    <lineage>
        <taxon>Bacteria</taxon>
        <taxon>Bacillati</taxon>
        <taxon>Actinomycetota</taxon>
        <taxon>Actinomycetes</taxon>
        <taxon>Geodermatophilales</taxon>
        <taxon>Geodermatophilaceae</taxon>
        <taxon>Blastococcus</taxon>
    </lineage>
</organism>
<evidence type="ECO:0000313" key="3">
    <source>
        <dbReference type="Proteomes" id="UP001183222"/>
    </source>
</evidence>
<gene>
    <name evidence="2" type="ORF">RM425_04125</name>
</gene>
<name>A0ABU2K4E7_9ACTN</name>
<feature type="chain" id="PRO_5045214449" description="PKD domain-containing protein" evidence="1">
    <location>
        <begin position="27"/>
        <end position="304"/>
    </location>
</feature>
<sequence length="304" mass="32337">MPMVIRMFTFFALVLALVTVAGSELATADQAGCSRRTCADVGYTPGTLTAAFMERTPGGSWLASNSASVMPEYRYQLSHPCVVDDRENGGCRSTDFRACAAGPDQVVQDLVIERQRLIQADGTAGPLDVPAGSQVGSPVGPWDRIERACVDITALNPPPSPDEVFRYFRTLPLPQLPTKQQPPGNGLVGLPVIFFTDGPTTQTFTLDIRGFTVDITATATTFTWHTGDGTDLTTTSPGAPYPDHTISHDYASGSYTASLTTTWTATFSVDGGLTVPVPGSTTTDGPPVTFQVLQARPVLTNPFD</sequence>
<evidence type="ECO:0008006" key="4">
    <source>
        <dbReference type="Google" id="ProtNLM"/>
    </source>
</evidence>
<dbReference type="RefSeq" id="WP_311343891.1">
    <property type="nucleotide sequence ID" value="NZ_JAVREI010000001.1"/>
</dbReference>
<accession>A0ABU2K4E7</accession>
<dbReference type="Proteomes" id="UP001183222">
    <property type="component" value="Unassembled WGS sequence"/>
</dbReference>
<evidence type="ECO:0000313" key="2">
    <source>
        <dbReference type="EMBL" id="MDT0275078.1"/>
    </source>
</evidence>
<protein>
    <recommendedName>
        <fullName evidence="4">PKD domain-containing protein</fullName>
    </recommendedName>
</protein>
<keyword evidence="3" id="KW-1185">Reference proteome</keyword>
<comment type="caution">
    <text evidence="2">The sequence shown here is derived from an EMBL/GenBank/DDBJ whole genome shotgun (WGS) entry which is preliminary data.</text>
</comment>